<dbReference type="GO" id="GO:0006458">
    <property type="term" value="P:'de novo' protein folding"/>
    <property type="evidence" value="ECO:0007669"/>
    <property type="project" value="InterPro"/>
</dbReference>
<accession>A0A8J2T9H8</accession>
<evidence type="ECO:0000256" key="8">
    <source>
        <dbReference type="ARBA" id="ARBA00023136"/>
    </source>
</evidence>
<evidence type="ECO:0000256" key="4">
    <source>
        <dbReference type="ARBA" id="ARBA00022692"/>
    </source>
</evidence>
<dbReference type="PIRSF" id="PIRSF017290">
    <property type="entry name" value="ROT1_prd"/>
    <property type="match status" value="1"/>
</dbReference>
<evidence type="ECO:0000256" key="9">
    <source>
        <dbReference type="PIRNR" id="PIRNR017290"/>
    </source>
</evidence>
<feature type="chain" id="PRO_5035257725" description="Protein ROT1" evidence="11">
    <location>
        <begin position="21"/>
        <end position="249"/>
    </location>
</feature>
<evidence type="ECO:0000256" key="10">
    <source>
        <dbReference type="SAM" id="MobiDB-lite"/>
    </source>
</evidence>
<dbReference type="GO" id="GO:0007118">
    <property type="term" value="P:budding cell apical bud growth"/>
    <property type="evidence" value="ECO:0007669"/>
    <property type="project" value="TreeGrafter"/>
</dbReference>
<dbReference type="OrthoDB" id="5327821at2759"/>
<dbReference type="PANTHER" id="PTHR28090">
    <property type="entry name" value="PROTEIN ROT1"/>
    <property type="match status" value="1"/>
</dbReference>
<evidence type="ECO:0000313" key="12">
    <source>
        <dbReference type="EMBL" id="CDF90848.1"/>
    </source>
</evidence>
<organism evidence="12 13">
    <name type="scientific">Zygosaccharomyces bailii (strain CLIB 213 / ATCC 58445 / CBS 680 / BCRC 21525 / NBRC 1098 / NCYC 1416 / NRRL Y-2227)</name>
    <dbReference type="NCBI Taxonomy" id="1333698"/>
    <lineage>
        <taxon>Eukaryota</taxon>
        <taxon>Fungi</taxon>
        <taxon>Dikarya</taxon>
        <taxon>Ascomycota</taxon>
        <taxon>Saccharomycotina</taxon>
        <taxon>Saccharomycetes</taxon>
        <taxon>Saccharomycetales</taxon>
        <taxon>Saccharomycetaceae</taxon>
        <taxon>Zygosaccharomyces</taxon>
    </lineage>
</organism>
<evidence type="ECO:0000256" key="5">
    <source>
        <dbReference type="ARBA" id="ARBA00022729"/>
    </source>
</evidence>
<keyword evidence="8 9" id="KW-0472">Membrane</keyword>
<comment type="function">
    <text evidence="9">Required for normal levels of the cell wall 1,6-beta-glucan. Involved in a protein folding machinery chaperoning proteins acting in various physiological processes including cell wall synthesis and lysis of autophagic bodies.</text>
</comment>
<sequence length="249" mass="27831">MKLLSVVSALLIWQRSHVAASDAKQLYGTWSSKSNQVFTGPGFYDPVDELLIEPSLPGISYSFTEDGHFEQATYLVTGNAKDPSCPSAALTFQHGTYEVLDNGTLILNPITVDGRQLVSDPCNDKGISTYSRYNQTMTFNSFYVQLDSYHGMYKLQLYQFDKSLLQPLYLAYRPPMMLPTETLNPTTTSSTQATGHHKRSLRDTVRRNLENRHRTNAVKSSPKGLLNSDVFWYLSVGMIGMGSVAFLSC</sequence>
<evidence type="ECO:0000256" key="7">
    <source>
        <dbReference type="ARBA" id="ARBA00022989"/>
    </source>
</evidence>
<keyword evidence="7" id="KW-1133">Transmembrane helix</keyword>
<dbReference type="EMBL" id="HG316461">
    <property type="protein sequence ID" value="CDF90848.1"/>
    <property type="molecule type" value="Genomic_DNA"/>
</dbReference>
<evidence type="ECO:0000256" key="6">
    <source>
        <dbReference type="ARBA" id="ARBA00022824"/>
    </source>
</evidence>
<reference evidence="13" key="1">
    <citation type="journal article" date="2013" name="Genome Announc.">
        <title>Genome sequence of the food spoilage yeast Zygosaccharomyces bailii CLIB 213(T).</title>
        <authorList>
            <person name="Galeote V."/>
            <person name="Bigey F."/>
            <person name="Devillers H."/>
            <person name="Neuveglise C."/>
            <person name="Dequin S."/>
        </authorList>
    </citation>
    <scope>NUCLEOTIDE SEQUENCE [LARGE SCALE GENOMIC DNA]</scope>
    <source>
        <strain evidence="13">CLIB 213 / ATCC 58445 / CBS 680 / CCRC 21525 / NBRC 1098 / NCYC 1416 / NRRL Y-2227</strain>
    </source>
</reference>
<gene>
    <name evidence="12" type="ORF">BN860_04566g</name>
</gene>
<protein>
    <recommendedName>
        <fullName evidence="3 9">Protein ROT1</fullName>
    </recommendedName>
</protein>
<comment type="subcellular location">
    <subcellularLocation>
        <location evidence="1">Endoplasmic reticulum membrane</location>
        <topology evidence="1">Single-pass type I membrane protein</topology>
    </subcellularLocation>
</comment>
<evidence type="ECO:0000256" key="2">
    <source>
        <dbReference type="ARBA" id="ARBA00007149"/>
    </source>
</evidence>
<keyword evidence="5 11" id="KW-0732">Signal</keyword>
<comment type="similarity">
    <text evidence="2 9">Belongs to the ROT1 family.</text>
</comment>
<keyword evidence="4" id="KW-0812">Transmembrane</keyword>
<keyword evidence="13" id="KW-1185">Reference proteome</keyword>
<evidence type="ECO:0000256" key="1">
    <source>
        <dbReference type="ARBA" id="ARBA00004115"/>
    </source>
</evidence>
<feature type="region of interest" description="Disordered" evidence="10">
    <location>
        <begin position="185"/>
        <end position="220"/>
    </location>
</feature>
<feature type="signal peptide" evidence="11">
    <location>
        <begin position="1"/>
        <end position="20"/>
    </location>
</feature>
<dbReference type="Pfam" id="PF10681">
    <property type="entry name" value="Rot1"/>
    <property type="match status" value="1"/>
</dbReference>
<evidence type="ECO:0000313" key="13">
    <source>
        <dbReference type="Proteomes" id="UP000019375"/>
    </source>
</evidence>
<proteinExistence type="inferred from homology"/>
<evidence type="ECO:0000256" key="3">
    <source>
        <dbReference type="ARBA" id="ARBA00017291"/>
    </source>
</evidence>
<keyword evidence="6 9" id="KW-0256">Endoplasmic reticulum</keyword>
<dbReference type="InterPro" id="IPR019623">
    <property type="entry name" value="Rot1"/>
</dbReference>
<dbReference type="GO" id="GO:0051082">
    <property type="term" value="F:unfolded protein binding"/>
    <property type="evidence" value="ECO:0007669"/>
    <property type="project" value="TreeGrafter"/>
</dbReference>
<dbReference type="PANTHER" id="PTHR28090:SF1">
    <property type="entry name" value="PROTEIN ROT1"/>
    <property type="match status" value="1"/>
</dbReference>
<evidence type="ECO:0000256" key="11">
    <source>
        <dbReference type="SAM" id="SignalP"/>
    </source>
</evidence>
<name>A0A8J2T9H8_ZYGB2</name>
<dbReference type="AlphaFoldDB" id="A0A8J2T9H8"/>
<dbReference type="GO" id="GO:0005789">
    <property type="term" value="C:endoplasmic reticulum membrane"/>
    <property type="evidence" value="ECO:0007669"/>
    <property type="project" value="UniProtKB-SubCell"/>
</dbReference>
<feature type="compositionally biased region" description="Basic and acidic residues" evidence="10">
    <location>
        <begin position="201"/>
        <end position="213"/>
    </location>
</feature>
<dbReference type="Proteomes" id="UP000019375">
    <property type="component" value="Unassembled WGS sequence"/>
</dbReference>